<evidence type="ECO:0000256" key="3">
    <source>
        <dbReference type="ARBA" id="ARBA00022691"/>
    </source>
</evidence>
<name>A0AAW0SX38_SCYPA</name>
<evidence type="ECO:0000256" key="7">
    <source>
        <dbReference type="SAM" id="MobiDB-lite"/>
    </source>
</evidence>
<evidence type="ECO:0000256" key="1">
    <source>
        <dbReference type="ARBA" id="ARBA00012386"/>
    </source>
</evidence>
<dbReference type="Pfam" id="PF03942">
    <property type="entry name" value="DTW"/>
    <property type="match status" value="1"/>
</dbReference>
<evidence type="ECO:0000256" key="2">
    <source>
        <dbReference type="ARBA" id="ARBA00022679"/>
    </source>
</evidence>
<dbReference type="SMART" id="SM01144">
    <property type="entry name" value="DTW"/>
    <property type="match status" value="1"/>
</dbReference>
<feature type="region of interest" description="Disordered" evidence="7">
    <location>
        <begin position="302"/>
        <end position="323"/>
    </location>
</feature>
<sequence length="323" mass="35406">MEELEEEISLLGQLVDIEIGRREKRPLCSRCRRPRGVCWCEGLGGAMVTIKSHILVLQHPHEEKRCLRTAPILTACLDPSHYKLMRGKRFPHSRYPELQPILSSPATILMYPGEEAVGVERLPKVGEGGQGPYNIVILDGTWQQAKGIYFNCPGLHSLPQVCLSGRYTSEYIIRTQPTQDALSTVETAALTLAILEENWALYDQLVEPLRVLCRHQIQHGAVPHKSKEEMILSGRCQKPLGKRTYKKLRKCGARHSDALAASMLVTGDAPRPDNTTNTHAITSKGVGVDGIENIRLVVSASEGSGGGGLGSGEEESIVGDVGF</sequence>
<accession>A0AAW0SX38</accession>
<comment type="catalytic activity">
    <reaction evidence="6">
        <text>a uridine in tRNA + S-adenosyl-L-methionine = a 3-[(3S)-3-amino-3-carboxypropyl]uridine in tRNA + S-methyl-5'-thioadenosine + H(+)</text>
        <dbReference type="Rhea" id="RHEA:62432"/>
        <dbReference type="Rhea" id="RHEA-COMP:13339"/>
        <dbReference type="Rhea" id="RHEA-COMP:16092"/>
        <dbReference type="ChEBI" id="CHEBI:15378"/>
        <dbReference type="ChEBI" id="CHEBI:17509"/>
        <dbReference type="ChEBI" id="CHEBI:59789"/>
        <dbReference type="ChEBI" id="CHEBI:65315"/>
        <dbReference type="ChEBI" id="CHEBI:82930"/>
        <dbReference type="EC" id="2.5.1.25"/>
    </reaction>
</comment>
<evidence type="ECO:0000259" key="8">
    <source>
        <dbReference type="SMART" id="SM01144"/>
    </source>
</evidence>
<dbReference type="Proteomes" id="UP001487740">
    <property type="component" value="Unassembled WGS sequence"/>
</dbReference>
<dbReference type="InterPro" id="IPR005636">
    <property type="entry name" value="DTW"/>
</dbReference>
<dbReference type="AlphaFoldDB" id="A0AAW0SX38"/>
<dbReference type="PANTHER" id="PTHR21392:SF0">
    <property type="entry name" value="TRNA-URIDINE AMINOCARBOXYPROPYLTRANSFERASE 2"/>
    <property type="match status" value="1"/>
</dbReference>
<dbReference type="InterPro" id="IPR039262">
    <property type="entry name" value="DTWD2/TAPT"/>
</dbReference>
<comment type="caution">
    <text evidence="9">The sequence shown here is derived from an EMBL/GenBank/DDBJ whole genome shotgun (WGS) entry which is preliminary data.</text>
</comment>
<dbReference type="GO" id="GO:0016432">
    <property type="term" value="F:tRNA-uridine aminocarboxypropyltransferase activity"/>
    <property type="evidence" value="ECO:0007669"/>
    <property type="project" value="UniProtKB-EC"/>
</dbReference>
<dbReference type="EC" id="2.5.1.25" evidence="1"/>
<evidence type="ECO:0000313" key="9">
    <source>
        <dbReference type="EMBL" id="KAK8379311.1"/>
    </source>
</evidence>
<evidence type="ECO:0000256" key="6">
    <source>
        <dbReference type="ARBA" id="ARBA00048718"/>
    </source>
</evidence>
<evidence type="ECO:0000256" key="5">
    <source>
        <dbReference type="ARBA" id="ARBA00034489"/>
    </source>
</evidence>
<reference evidence="9 10" key="1">
    <citation type="submission" date="2023-03" db="EMBL/GenBank/DDBJ databases">
        <title>High-quality genome of Scylla paramamosain provides insights in environmental adaptation.</title>
        <authorList>
            <person name="Zhang L."/>
        </authorList>
    </citation>
    <scope>NUCLEOTIDE SEQUENCE [LARGE SCALE GENOMIC DNA]</scope>
    <source>
        <strain evidence="9">LZ_2023a</strain>
        <tissue evidence="9">Muscle</tissue>
    </source>
</reference>
<gene>
    <name evidence="9" type="ORF">O3P69_019297</name>
</gene>
<keyword evidence="10" id="KW-1185">Reference proteome</keyword>
<proteinExistence type="inferred from homology"/>
<dbReference type="PANTHER" id="PTHR21392">
    <property type="entry name" value="TRNA-URIDINE AMINOCARBOXYPROPYLTRANSFERASE 2"/>
    <property type="match status" value="1"/>
</dbReference>
<dbReference type="EMBL" id="JARAKH010000043">
    <property type="protein sequence ID" value="KAK8379311.1"/>
    <property type="molecule type" value="Genomic_DNA"/>
</dbReference>
<dbReference type="GO" id="GO:0008033">
    <property type="term" value="P:tRNA processing"/>
    <property type="evidence" value="ECO:0007669"/>
    <property type="project" value="UniProtKB-KW"/>
</dbReference>
<protein>
    <recommendedName>
        <fullName evidence="1">tRNA-uridine aminocarboxypropyltransferase</fullName>
        <ecNumber evidence="1">2.5.1.25</ecNumber>
    </recommendedName>
</protein>
<keyword evidence="4" id="KW-0819">tRNA processing</keyword>
<evidence type="ECO:0000313" key="10">
    <source>
        <dbReference type="Proteomes" id="UP001487740"/>
    </source>
</evidence>
<keyword evidence="3" id="KW-0949">S-adenosyl-L-methionine</keyword>
<evidence type="ECO:0000256" key="4">
    <source>
        <dbReference type="ARBA" id="ARBA00022694"/>
    </source>
</evidence>
<feature type="domain" description="DTW" evidence="8">
    <location>
        <begin position="24"/>
        <end position="221"/>
    </location>
</feature>
<organism evidence="9 10">
    <name type="scientific">Scylla paramamosain</name>
    <name type="common">Mud crab</name>
    <dbReference type="NCBI Taxonomy" id="85552"/>
    <lineage>
        <taxon>Eukaryota</taxon>
        <taxon>Metazoa</taxon>
        <taxon>Ecdysozoa</taxon>
        <taxon>Arthropoda</taxon>
        <taxon>Crustacea</taxon>
        <taxon>Multicrustacea</taxon>
        <taxon>Malacostraca</taxon>
        <taxon>Eumalacostraca</taxon>
        <taxon>Eucarida</taxon>
        <taxon>Decapoda</taxon>
        <taxon>Pleocyemata</taxon>
        <taxon>Brachyura</taxon>
        <taxon>Eubrachyura</taxon>
        <taxon>Portunoidea</taxon>
        <taxon>Portunidae</taxon>
        <taxon>Portuninae</taxon>
        <taxon>Scylla</taxon>
    </lineage>
</organism>
<comment type="similarity">
    <text evidence="5">Belongs to the TDD superfamily. DTWD2 family.</text>
</comment>
<keyword evidence="2" id="KW-0808">Transferase</keyword>